<dbReference type="VEuPathDB" id="FungiDB:B1J91_M02343g"/>
<dbReference type="PANTHER" id="PTHR13040:SF2">
    <property type="entry name" value="AUTOPHAGY PROTEIN 5"/>
    <property type="match status" value="1"/>
</dbReference>
<dbReference type="InterPro" id="IPR042527">
    <property type="entry name" value="Atg5_UblA_dom_sf"/>
</dbReference>
<name>A0A0W0D4L9_CANGB</name>
<dbReference type="GO" id="GO:0006995">
    <property type="term" value="P:cellular response to nitrogen starvation"/>
    <property type="evidence" value="ECO:0007669"/>
    <property type="project" value="TreeGrafter"/>
</dbReference>
<keyword evidence="5" id="KW-0653">Protein transport</keyword>
<dbReference type="Gene3D" id="3.10.20.620">
    <property type="match status" value="1"/>
</dbReference>
<dbReference type="GO" id="GO:0034727">
    <property type="term" value="P:piecemeal microautophagy of the nucleus"/>
    <property type="evidence" value="ECO:0007669"/>
    <property type="project" value="EnsemblFungi"/>
</dbReference>
<keyword evidence="6" id="KW-0072">Autophagy</keyword>
<dbReference type="GO" id="GO:0005829">
    <property type="term" value="C:cytosol"/>
    <property type="evidence" value="ECO:0007669"/>
    <property type="project" value="EnsemblFungi"/>
</dbReference>
<dbReference type="GO" id="GO:0044233">
    <property type="term" value="C:mitochondria-associated endoplasmic reticulum membrane contact site"/>
    <property type="evidence" value="ECO:0007669"/>
    <property type="project" value="TreeGrafter"/>
</dbReference>
<sequence length="270" mass="30871">MGDSKELVWNGSINVQIKLDSRLLVDGVPEGRRLVNIRVPRESYIAIYTPLVLERLRNVLRSDIEELLPKVWYSYKDISLPWSIPFGTLFDIYNGAHKGISGSRDNYINVWKLNLVTDEKFPINVIPIIEGQDQLRKFMMQRWKQCCFILNGSSKRVMSLSLQDSLEVWEGVTERDYAKYSGVIKRIMPRTPRRIPVAIHAANGGPIVQTTEPTLTDTSFSQAVEGIVKADFVVCQGIVMYLRDFSDTSLYDVYDKLHSIDGYLHLIANL</sequence>
<dbReference type="GO" id="GO:0140355">
    <property type="term" value="F:cargo receptor ligand activity"/>
    <property type="evidence" value="ECO:0007669"/>
    <property type="project" value="EnsemblFungi"/>
</dbReference>
<comment type="subcellular location">
    <subcellularLocation>
        <location evidence="1">Preautophagosomal structure membrane</location>
        <topology evidence="1">Peripheral membrane protein</topology>
    </subcellularLocation>
</comment>
<dbReference type="GO" id="GO:0008047">
    <property type="term" value="F:enzyme activator activity"/>
    <property type="evidence" value="ECO:0007669"/>
    <property type="project" value="EnsemblFungi"/>
</dbReference>
<dbReference type="InterPro" id="IPR007239">
    <property type="entry name" value="Atg5"/>
</dbReference>
<dbReference type="GO" id="GO:0120095">
    <property type="term" value="C:vacuole-isolation membrane contact site"/>
    <property type="evidence" value="ECO:0007669"/>
    <property type="project" value="EnsemblFungi"/>
</dbReference>
<dbReference type="Gene3D" id="1.10.246.190">
    <property type="entry name" value="Autophagy protein Apg5, helix rich domain"/>
    <property type="match status" value="1"/>
</dbReference>
<dbReference type="GO" id="GO:0005776">
    <property type="term" value="C:autophagosome"/>
    <property type="evidence" value="ECO:0007669"/>
    <property type="project" value="EnsemblFungi"/>
</dbReference>
<dbReference type="Proteomes" id="UP000054886">
    <property type="component" value="Unassembled WGS sequence"/>
</dbReference>
<gene>
    <name evidence="9" type="ORF">AO440_003958</name>
</gene>
<comment type="similarity">
    <text evidence="2">Belongs to the ATG5 family.</text>
</comment>
<evidence type="ECO:0000256" key="3">
    <source>
        <dbReference type="ARBA" id="ARBA00022499"/>
    </source>
</evidence>
<evidence type="ECO:0000256" key="6">
    <source>
        <dbReference type="ARBA" id="ARBA00023006"/>
    </source>
</evidence>
<evidence type="ECO:0000256" key="1">
    <source>
        <dbReference type="ARBA" id="ARBA00004623"/>
    </source>
</evidence>
<dbReference type="EMBL" id="LLZZ01000106">
    <property type="protein sequence ID" value="KTB08060.1"/>
    <property type="molecule type" value="Genomic_DNA"/>
</dbReference>
<keyword evidence="3" id="KW-1017">Isopeptide bond</keyword>
<dbReference type="GO" id="GO:0034045">
    <property type="term" value="C:phagophore assembly site membrane"/>
    <property type="evidence" value="ECO:0007669"/>
    <property type="project" value="UniProtKB-SubCell"/>
</dbReference>
<reference evidence="9 10" key="1">
    <citation type="submission" date="2015-10" db="EMBL/GenBank/DDBJ databases">
        <title>Draft genomes sequences of Candida glabrata isolates 1A, 1B, 2A, 2B, 3A and 3B.</title>
        <authorList>
            <person name="Haavelsrud O.E."/>
            <person name="Gaustad P."/>
        </authorList>
    </citation>
    <scope>NUCLEOTIDE SEQUENCE [LARGE SCALE GENOMIC DNA]</scope>
    <source>
        <strain evidence="9">910700640</strain>
    </source>
</reference>
<dbReference type="Gene3D" id="3.10.20.90">
    <property type="entry name" value="Phosphatidylinositol 3-kinase Catalytic Subunit, Chain A, domain 1"/>
    <property type="match status" value="1"/>
</dbReference>
<evidence type="ECO:0000313" key="9">
    <source>
        <dbReference type="EMBL" id="KTB08060.1"/>
    </source>
</evidence>
<dbReference type="VEuPathDB" id="FungiDB:CAGL0M02343g"/>
<organism evidence="9 10">
    <name type="scientific">Candida glabrata</name>
    <name type="common">Yeast</name>
    <name type="synonym">Torulopsis glabrata</name>
    <dbReference type="NCBI Taxonomy" id="5478"/>
    <lineage>
        <taxon>Eukaryota</taxon>
        <taxon>Fungi</taxon>
        <taxon>Dikarya</taxon>
        <taxon>Ascomycota</taxon>
        <taxon>Saccharomycotina</taxon>
        <taxon>Saccharomycetes</taxon>
        <taxon>Saccharomycetales</taxon>
        <taxon>Saccharomycetaceae</taxon>
        <taxon>Nakaseomyces</taxon>
    </lineage>
</organism>
<dbReference type="PANTHER" id="PTHR13040">
    <property type="entry name" value="AUTOPHAGY PROTEIN 5"/>
    <property type="match status" value="1"/>
</dbReference>
<evidence type="ECO:0000313" key="10">
    <source>
        <dbReference type="Proteomes" id="UP000054886"/>
    </source>
</evidence>
<dbReference type="GO" id="GO:0019776">
    <property type="term" value="F:Atg8-family ligase activity"/>
    <property type="evidence" value="ECO:0007669"/>
    <property type="project" value="EnsemblFungi"/>
</dbReference>
<dbReference type="GO" id="GO:0051365">
    <property type="term" value="P:cellular response to potassium ion starvation"/>
    <property type="evidence" value="ECO:0007669"/>
    <property type="project" value="EnsemblFungi"/>
</dbReference>
<dbReference type="VEuPathDB" id="FungiDB:GVI51_M02255"/>
<dbReference type="Pfam" id="PF20638">
    <property type="entry name" value="ATG5_UblA"/>
    <property type="match status" value="1"/>
</dbReference>
<dbReference type="InterPro" id="IPR048940">
    <property type="entry name" value="ATG5_HBR"/>
</dbReference>
<keyword evidence="4" id="KW-0832">Ubl conjugation</keyword>
<comment type="caution">
    <text evidence="9">The sequence shown here is derived from an EMBL/GenBank/DDBJ whole genome shotgun (WGS) entry which is preliminary data.</text>
</comment>
<dbReference type="VEuPathDB" id="FungiDB:GWK60_M02255"/>
<protein>
    <submittedName>
        <fullName evidence="9">Autophagy protein 5</fullName>
    </submittedName>
</protein>
<feature type="domain" description="Autophagy protein ATG5 alpha-helical bundle region" evidence="7">
    <location>
        <begin position="133"/>
        <end position="190"/>
    </location>
</feature>
<dbReference type="GO" id="GO:0032258">
    <property type="term" value="P:cytoplasm to vacuole targeting by the Cvt pathway"/>
    <property type="evidence" value="ECO:0007669"/>
    <property type="project" value="EnsemblFungi"/>
</dbReference>
<dbReference type="InterPro" id="IPR042526">
    <property type="entry name" value="Atg5_HR"/>
</dbReference>
<feature type="domain" description="Autophagy protein ATG5 UblA" evidence="8">
    <location>
        <begin position="8"/>
        <end position="101"/>
    </location>
</feature>
<dbReference type="AlphaFoldDB" id="A0A0W0D4L9"/>
<dbReference type="GO" id="GO:0034274">
    <property type="term" value="C:Atg12-Atg5-Atg16 complex"/>
    <property type="evidence" value="ECO:0007669"/>
    <property type="project" value="EnsemblFungi"/>
</dbReference>
<evidence type="ECO:0000259" key="7">
    <source>
        <dbReference type="Pfam" id="PF20637"/>
    </source>
</evidence>
<evidence type="ECO:0000256" key="4">
    <source>
        <dbReference type="ARBA" id="ARBA00022843"/>
    </source>
</evidence>
<proteinExistence type="inferred from homology"/>
<dbReference type="GO" id="GO:0061908">
    <property type="term" value="C:phagophore"/>
    <property type="evidence" value="ECO:0007669"/>
    <property type="project" value="EnsemblFungi"/>
</dbReference>
<dbReference type="Pfam" id="PF20637">
    <property type="entry name" value="ATG5_HBR"/>
    <property type="match status" value="1"/>
</dbReference>
<accession>A0A0W0D4L9</accession>
<evidence type="ECO:0000256" key="2">
    <source>
        <dbReference type="ARBA" id="ARBA00006910"/>
    </source>
</evidence>
<dbReference type="GO" id="GO:0000423">
    <property type="term" value="P:mitophagy"/>
    <property type="evidence" value="ECO:0007669"/>
    <property type="project" value="EnsemblFungi"/>
</dbReference>
<keyword evidence="5" id="KW-0813">Transport</keyword>
<dbReference type="InterPro" id="IPR048939">
    <property type="entry name" value="ATG5_UblA"/>
</dbReference>
<evidence type="ECO:0000256" key="5">
    <source>
        <dbReference type="ARBA" id="ARBA00022927"/>
    </source>
</evidence>
<evidence type="ECO:0000259" key="8">
    <source>
        <dbReference type="Pfam" id="PF20638"/>
    </source>
</evidence>